<dbReference type="EMBL" id="VKGK01000018">
    <property type="protein sequence ID" value="TRY13600.1"/>
    <property type="molecule type" value="Genomic_DNA"/>
</dbReference>
<dbReference type="SUPFAM" id="SSF69255">
    <property type="entry name" value="gp5 N-terminal domain-like"/>
    <property type="match status" value="1"/>
</dbReference>
<proteinExistence type="predicted"/>
<reference evidence="3" key="1">
    <citation type="submission" date="2019-07" db="EMBL/GenBank/DDBJ databases">
        <title>Shewanella sp. YLB-08 draft genomic sequence.</title>
        <authorList>
            <person name="Yu L."/>
        </authorList>
    </citation>
    <scope>NUCLEOTIDE SEQUENCE [LARGE SCALE GENOMIC DNA]</scope>
    <source>
        <strain evidence="3">JCM 20706</strain>
    </source>
</reference>
<dbReference type="Proteomes" id="UP000318126">
    <property type="component" value="Unassembled WGS sequence"/>
</dbReference>
<evidence type="ECO:0000256" key="1">
    <source>
        <dbReference type="SAM" id="MobiDB-lite"/>
    </source>
</evidence>
<gene>
    <name evidence="2" type="ORF">FN961_15140</name>
</gene>
<evidence type="ECO:0008006" key="4">
    <source>
        <dbReference type="Google" id="ProtNLM"/>
    </source>
</evidence>
<dbReference type="AlphaFoldDB" id="A0A553JMH2"/>
<feature type="region of interest" description="Disordered" evidence="1">
    <location>
        <begin position="224"/>
        <end position="263"/>
    </location>
</feature>
<keyword evidence="3" id="KW-1185">Reference proteome</keyword>
<protein>
    <recommendedName>
        <fullName evidence="4">Gp5/Type VI secretion system Vgr protein OB-fold domain-containing protein</fullName>
    </recommendedName>
</protein>
<evidence type="ECO:0000313" key="3">
    <source>
        <dbReference type="Proteomes" id="UP000318126"/>
    </source>
</evidence>
<name>A0A553JMH2_SHEHA</name>
<dbReference type="OrthoDB" id="5812814at2"/>
<organism evidence="2 3">
    <name type="scientific">Shewanella hanedai</name>
    <name type="common">Alteromonas hanedai</name>
    <dbReference type="NCBI Taxonomy" id="25"/>
    <lineage>
        <taxon>Bacteria</taxon>
        <taxon>Pseudomonadati</taxon>
        <taxon>Pseudomonadota</taxon>
        <taxon>Gammaproteobacteria</taxon>
        <taxon>Alteromonadales</taxon>
        <taxon>Shewanellaceae</taxon>
        <taxon>Shewanella</taxon>
    </lineage>
</organism>
<accession>A0A553JMH2</accession>
<sequence>MTLTWTASLADERTEKRKITNIFPELSGGYHLPHWAKVVALPELPTLDGERHSDPFYPRYAVDVQLLDENGNETTSSILEAVPLPLPGAGNRAGRLEPPAVGSIVEIGFAYGRPDKPFIRCVLPFGWDLPAIKQGETRNQVRDGVYQHIDDKGNFENKTDESMQEIIGKLAKLECETRTVTASAEQDHRSPKTWLGSEGENVLKLLSELMATVKALATTCASHTHSGIKSGLGKTEAPVQAGDFSSQASQASSQKGRLDPITK</sequence>
<evidence type="ECO:0000313" key="2">
    <source>
        <dbReference type="EMBL" id="TRY13600.1"/>
    </source>
</evidence>
<comment type="caution">
    <text evidence="2">The sequence shown here is derived from an EMBL/GenBank/DDBJ whole genome shotgun (WGS) entry which is preliminary data.</text>
</comment>
<feature type="compositionally biased region" description="Low complexity" evidence="1">
    <location>
        <begin position="245"/>
        <end position="254"/>
    </location>
</feature>